<dbReference type="InterPro" id="IPR036372">
    <property type="entry name" value="BEACH_dom_sf"/>
</dbReference>
<evidence type="ECO:0000259" key="3">
    <source>
        <dbReference type="PROSITE" id="PS50197"/>
    </source>
</evidence>
<dbReference type="SMART" id="SM01026">
    <property type="entry name" value="Beach"/>
    <property type="match status" value="1"/>
</dbReference>
<reference evidence="4 5" key="1">
    <citation type="submission" date="2024-11" db="EMBL/GenBank/DDBJ databases">
        <title>Adaptive evolution of stress response genes in parasites aligns with host niche diversity.</title>
        <authorList>
            <person name="Hahn C."/>
            <person name="Resl P."/>
        </authorList>
    </citation>
    <scope>NUCLEOTIDE SEQUENCE [LARGE SCALE GENOMIC DNA]</scope>
    <source>
        <strain evidence="4">EGGRZ-B1_66</strain>
        <tissue evidence="4">Body</tissue>
    </source>
</reference>
<comment type="caution">
    <text evidence="4">The sequence shown here is derived from an EMBL/GenBank/DDBJ whole genome shotgun (WGS) entry which is preliminary data.</text>
</comment>
<name>A0ABD2QBB9_9PLAT</name>
<dbReference type="InterPro" id="IPR051944">
    <property type="entry name" value="BEACH_domain_protein"/>
</dbReference>
<dbReference type="PANTHER" id="PTHR46108">
    <property type="entry name" value="BLUE CHEESE"/>
    <property type="match status" value="1"/>
</dbReference>
<dbReference type="PROSITE" id="PS50197">
    <property type="entry name" value="BEACH"/>
    <property type="match status" value="1"/>
</dbReference>
<feature type="domain" description="BEACH" evidence="3">
    <location>
        <begin position="1"/>
        <end position="139"/>
    </location>
</feature>
<evidence type="ECO:0000256" key="1">
    <source>
        <dbReference type="ARBA" id="ARBA00022574"/>
    </source>
</evidence>
<evidence type="ECO:0000313" key="4">
    <source>
        <dbReference type="EMBL" id="KAL3315576.1"/>
    </source>
</evidence>
<dbReference type="Pfam" id="PF02138">
    <property type="entry name" value="Beach"/>
    <property type="match status" value="1"/>
</dbReference>
<gene>
    <name evidence="4" type="primary">WDFY3_1</name>
    <name evidence="4" type="ORF">Ciccas_005785</name>
</gene>
<dbReference type="Gene3D" id="1.10.1540.10">
    <property type="entry name" value="BEACH domain"/>
    <property type="match status" value="1"/>
</dbReference>
<organism evidence="4 5">
    <name type="scientific">Cichlidogyrus casuarinus</name>
    <dbReference type="NCBI Taxonomy" id="1844966"/>
    <lineage>
        <taxon>Eukaryota</taxon>
        <taxon>Metazoa</taxon>
        <taxon>Spiralia</taxon>
        <taxon>Lophotrochozoa</taxon>
        <taxon>Platyhelminthes</taxon>
        <taxon>Monogenea</taxon>
        <taxon>Monopisthocotylea</taxon>
        <taxon>Dactylogyridea</taxon>
        <taxon>Ancyrocephalidae</taxon>
        <taxon>Cichlidogyrus</taxon>
    </lineage>
</organism>
<dbReference type="PANTHER" id="PTHR46108:SF4">
    <property type="entry name" value="BLUE CHEESE"/>
    <property type="match status" value="1"/>
</dbReference>
<keyword evidence="5" id="KW-1185">Reference proteome</keyword>
<proteinExistence type="predicted"/>
<dbReference type="Proteomes" id="UP001626550">
    <property type="component" value="Unassembled WGS sequence"/>
</dbReference>
<sequence length="139" mass="16419">MVSLISFVIHDFTEWIPDQDDAENARYHYGTHYSSAMIVASYLVRLQPFNQHFIKLQGGHFDLPDRMFSSLKDTWDSASSLNMSDVRELIPEFFYLPEFLNNQNSFYFGRKQNGQLLDNVKLPPWAKNDPHEFIRLNRE</sequence>
<feature type="non-terminal residue" evidence="4">
    <location>
        <position position="139"/>
    </location>
</feature>
<evidence type="ECO:0000256" key="2">
    <source>
        <dbReference type="ARBA" id="ARBA00022737"/>
    </source>
</evidence>
<keyword evidence="2" id="KW-0677">Repeat</keyword>
<evidence type="ECO:0000313" key="5">
    <source>
        <dbReference type="Proteomes" id="UP001626550"/>
    </source>
</evidence>
<accession>A0ABD2QBB9</accession>
<keyword evidence="1" id="KW-0853">WD repeat</keyword>
<dbReference type="InterPro" id="IPR000409">
    <property type="entry name" value="BEACH_dom"/>
</dbReference>
<dbReference type="SUPFAM" id="SSF81837">
    <property type="entry name" value="BEACH domain"/>
    <property type="match status" value="1"/>
</dbReference>
<dbReference type="AlphaFoldDB" id="A0ABD2QBB9"/>
<dbReference type="EMBL" id="JBJKFK010000716">
    <property type="protein sequence ID" value="KAL3315576.1"/>
    <property type="molecule type" value="Genomic_DNA"/>
</dbReference>
<protein>
    <submittedName>
        <fullName evidence="4">WD repeat and FYVE domain-containing protein 3</fullName>
    </submittedName>
</protein>